<comment type="subunit">
    <text evidence="7">Homodimer and heterodimers.</text>
</comment>
<evidence type="ECO:0000256" key="3">
    <source>
        <dbReference type="ARBA" id="ARBA00022475"/>
    </source>
</evidence>
<dbReference type="Pfam" id="PF04535">
    <property type="entry name" value="CASP_dom"/>
    <property type="match status" value="1"/>
</dbReference>
<evidence type="ECO:0000256" key="7">
    <source>
        <dbReference type="RuleBase" id="RU361233"/>
    </source>
</evidence>
<dbReference type="GO" id="GO:0005886">
    <property type="term" value="C:plasma membrane"/>
    <property type="evidence" value="ECO:0007669"/>
    <property type="project" value="UniProtKB-SubCell"/>
</dbReference>
<dbReference type="PANTHER" id="PTHR36488">
    <property type="entry name" value="CASP-LIKE PROTEIN 1U1"/>
    <property type="match status" value="1"/>
</dbReference>
<dbReference type="Proteomes" id="UP001370490">
    <property type="component" value="Unassembled WGS sequence"/>
</dbReference>
<keyword evidence="6 7" id="KW-0472">Membrane</keyword>
<dbReference type="NCBIfam" id="TIGR01569">
    <property type="entry name" value="A_tha_TIGR01569"/>
    <property type="match status" value="1"/>
</dbReference>
<evidence type="ECO:0000256" key="1">
    <source>
        <dbReference type="ARBA" id="ARBA00004651"/>
    </source>
</evidence>
<evidence type="ECO:0000259" key="9">
    <source>
        <dbReference type="Pfam" id="PF04535"/>
    </source>
</evidence>
<evidence type="ECO:0000256" key="2">
    <source>
        <dbReference type="ARBA" id="ARBA00007651"/>
    </source>
</evidence>
<feature type="region of interest" description="Disordered" evidence="8">
    <location>
        <begin position="1"/>
        <end position="20"/>
    </location>
</feature>
<feature type="transmembrane region" description="Helical" evidence="7">
    <location>
        <begin position="184"/>
        <end position="206"/>
    </location>
</feature>
<accession>A0AAN8ZSM6</accession>
<evidence type="ECO:0000256" key="5">
    <source>
        <dbReference type="ARBA" id="ARBA00022989"/>
    </source>
</evidence>
<gene>
    <name evidence="10" type="ORF">RJ641_025172</name>
</gene>
<feature type="domain" description="Casparian strip membrane protein" evidence="9">
    <location>
        <begin position="46"/>
        <end position="193"/>
    </location>
</feature>
<comment type="subcellular location">
    <subcellularLocation>
        <location evidence="1 7">Cell membrane</location>
        <topology evidence="1 7">Multi-pass membrane protein</topology>
    </subcellularLocation>
</comment>
<name>A0AAN8ZSM6_9MAGN</name>
<organism evidence="10 11">
    <name type="scientific">Dillenia turbinata</name>
    <dbReference type="NCBI Taxonomy" id="194707"/>
    <lineage>
        <taxon>Eukaryota</taxon>
        <taxon>Viridiplantae</taxon>
        <taxon>Streptophyta</taxon>
        <taxon>Embryophyta</taxon>
        <taxon>Tracheophyta</taxon>
        <taxon>Spermatophyta</taxon>
        <taxon>Magnoliopsida</taxon>
        <taxon>eudicotyledons</taxon>
        <taxon>Gunneridae</taxon>
        <taxon>Pentapetalae</taxon>
        <taxon>Dilleniales</taxon>
        <taxon>Dilleniaceae</taxon>
        <taxon>Dillenia</taxon>
    </lineage>
</organism>
<dbReference type="InterPro" id="IPR044173">
    <property type="entry name" value="CASPL"/>
</dbReference>
<comment type="caution">
    <text evidence="10">The sequence shown here is derived from an EMBL/GenBank/DDBJ whole genome shotgun (WGS) entry which is preliminary data.</text>
</comment>
<evidence type="ECO:0000256" key="4">
    <source>
        <dbReference type="ARBA" id="ARBA00022692"/>
    </source>
</evidence>
<keyword evidence="4 7" id="KW-0812">Transmembrane</keyword>
<evidence type="ECO:0000256" key="6">
    <source>
        <dbReference type="ARBA" id="ARBA00023136"/>
    </source>
</evidence>
<dbReference type="AlphaFoldDB" id="A0AAN8ZSM6"/>
<dbReference type="InterPro" id="IPR006702">
    <property type="entry name" value="CASP_dom"/>
</dbReference>
<keyword evidence="11" id="KW-1185">Reference proteome</keyword>
<feature type="transmembrane region" description="Helical" evidence="7">
    <location>
        <begin position="53"/>
        <end position="73"/>
    </location>
</feature>
<dbReference type="EMBL" id="JBAMMX010000003">
    <property type="protein sequence ID" value="KAK6944070.1"/>
    <property type="molecule type" value="Genomic_DNA"/>
</dbReference>
<proteinExistence type="inferred from homology"/>
<dbReference type="PANTHER" id="PTHR36488:SF11">
    <property type="entry name" value="CASP-LIKE PROTEIN"/>
    <property type="match status" value="1"/>
</dbReference>
<comment type="similarity">
    <text evidence="2 7">Belongs to the Casparian strip membrane proteins (CASP) family.</text>
</comment>
<feature type="transmembrane region" description="Helical" evidence="7">
    <location>
        <begin position="93"/>
        <end position="119"/>
    </location>
</feature>
<feature type="compositionally biased region" description="Polar residues" evidence="8">
    <location>
        <begin position="1"/>
        <end position="19"/>
    </location>
</feature>
<keyword evidence="3 7" id="KW-1003">Cell membrane</keyword>
<evidence type="ECO:0000313" key="10">
    <source>
        <dbReference type="EMBL" id="KAK6944070.1"/>
    </source>
</evidence>
<dbReference type="InterPro" id="IPR006459">
    <property type="entry name" value="CASP/CASPL"/>
</dbReference>
<keyword evidence="5 7" id="KW-1133">Transmembrane helix</keyword>
<sequence length="208" mass="21818">MKNGESTTINAAETSSGSKGNVPVGEASAYAATKAAEERATAGWKRGVAIFDFVLRLCAIAAALGATIAMGTTDQTLPFFTQFFQFQASYDDLPAFSFFVIANAIASGYLVLSLPFSIVCIVRPHANGARLLLIIFDTVIVTLTTAGAASAAAIVYLAHNGNSSANWVAICQQFTDFCQRVSGAVVGSFIAIVILMFLVVMSGIALRK</sequence>
<protein>
    <recommendedName>
        <fullName evidence="7">CASP-like protein</fullName>
    </recommendedName>
</protein>
<evidence type="ECO:0000256" key="8">
    <source>
        <dbReference type="SAM" id="MobiDB-lite"/>
    </source>
</evidence>
<reference evidence="10 11" key="1">
    <citation type="submission" date="2023-12" db="EMBL/GenBank/DDBJ databases">
        <title>A high-quality genome assembly for Dillenia turbinata (Dilleniales).</title>
        <authorList>
            <person name="Chanderbali A."/>
        </authorList>
    </citation>
    <scope>NUCLEOTIDE SEQUENCE [LARGE SCALE GENOMIC DNA]</scope>
    <source>
        <strain evidence="10">LSX21</strain>
        <tissue evidence="10">Leaf</tissue>
    </source>
</reference>
<feature type="transmembrane region" description="Helical" evidence="7">
    <location>
        <begin position="131"/>
        <end position="158"/>
    </location>
</feature>
<evidence type="ECO:0000313" key="11">
    <source>
        <dbReference type="Proteomes" id="UP001370490"/>
    </source>
</evidence>